<accession>A0AAD7JS24</accession>
<feature type="compositionally biased region" description="Low complexity" evidence="4">
    <location>
        <begin position="1"/>
        <end position="20"/>
    </location>
</feature>
<dbReference type="EMBL" id="JARKIB010000016">
    <property type="protein sequence ID" value="KAJ7770761.1"/>
    <property type="molecule type" value="Genomic_DNA"/>
</dbReference>
<organism evidence="5 6">
    <name type="scientific">Mycena metata</name>
    <dbReference type="NCBI Taxonomy" id="1033252"/>
    <lineage>
        <taxon>Eukaryota</taxon>
        <taxon>Fungi</taxon>
        <taxon>Dikarya</taxon>
        <taxon>Basidiomycota</taxon>
        <taxon>Agaricomycotina</taxon>
        <taxon>Agaricomycetes</taxon>
        <taxon>Agaricomycetidae</taxon>
        <taxon>Agaricales</taxon>
        <taxon>Marasmiineae</taxon>
        <taxon>Mycenaceae</taxon>
        <taxon>Mycena</taxon>
    </lineage>
</organism>
<feature type="region of interest" description="Disordered" evidence="4">
    <location>
        <begin position="62"/>
        <end position="87"/>
    </location>
</feature>
<dbReference type="AlphaFoldDB" id="A0AAD7JS24"/>
<evidence type="ECO:0000256" key="1">
    <source>
        <dbReference type="ARBA" id="ARBA00022737"/>
    </source>
</evidence>
<dbReference type="PANTHER" id="PTHR24198:SF165">
    <property type="entry name" value="ANKYRIN REPEAT-CONTAINING PROTEIN-RELATED"/>
    <property type="match status" value="1"/>
</dbReference>
<dbReference type="Pfam" id="PF12796">
    <property type="entry name" value="Ank_2"/>
    <property type="match status" value="1"/>
</dbReference>
<dbReference type="SUPFAM" id="SSF48403">
    <property type="entry name" value="Ankyrin repeat"/>
    <property type="match status" value="1"/>
</dbReference>
<dbReference type="Proteomes" id="UP001215598">
    <property type="component" value="Unassembled WGS sequence"/>
</dbReference>
<dbReference type="PROSITE" id="PS50297">
    <property type="entry name" value="ANK_REP_REGION"/>
    <property type="match status" value="1"/>
</dbReference>
<gene>
    <name evidence="5" type="ORF">B0H16DRAFT_1365216</name>
</gene>
<keyword evidence="1" id="KW-0677">Repeat</keyword>
<dbReference type="Gene3D" id="1.25.40.20">
    <property type="entry name" value="Ankyrin repeat-containing domain"/>
    <property type="match status" value="1"/>
</dbReference>
<feature type="repeat" description="ANK" evidence="3">
    <location>
        <begin position="128"/>
        <end position="150"/>
    </location>
</feature>
<evidence type="ECO:0000313" key="5">
    <source>
        <dbReference type="EMBL" id="KAJ7770761.1"/>
    </source>
</evidence>
<comment type="caution">
    <text evidence="5">The sequence shown here is derived from an EMBL/GenBank/DDBJ whole genome shotgun (WGS) entry which is preliminary data.</text>
</comment>
<sequence>MASSTSSSSLKKSTTSASSLNIPPDSAAGNGPEPLYQVKLLSALRNGDPALIHPFLAEIGKEKRKSADPRIPGTSRMSASANASDDAGSIDTGAAALHLAIRCASLDTIALLLSHRAISPNGIHPPSSGTTPLHLAAALGRADVVDLLLEQEGVDDTLLDREGKSVRDVAREREGS</sequence>
<dbReference type="PROSITE" id="PS50088">
    <property type="entry name" value="ANK_REPEAT"/>
    <property type="match status" value="1"/>
</dbReference>
<reference evidence="5" key="1">
    <citation type="submission" date="2023-03" db="EMBL/GenBank/DDBJ databases">
        <title>Massive genome expansion in bonnet fungi (Mycena s.s.) driven by repeated elements and novel gene families across ecological guilds.</title>
        <authorList>
            <consortium name="Lawrence Berkeley National Laboratory"/>
            <person name="Harder C.B."/>
            <person name="Miyauchi S."/>
            <person name="Viragh M."/>
            <person name="Kuo A."/>
            <person name="Thoen E."/>
            <person name="Andreopoulos B."/>
            <person name="Lu D."/>
            <person name="Skrede I."/>
            <person name="Drula E."/>
            <person name="Henrissat B."/>
            <person name="Morin E."/>
            <person name="Kohler A."/>
            <person name="Barry K."/>
            <person name="LaButti K."/>
            <person name="Morin E."/>
            <person name="Salamov A."/>
            <person name="Lipzen A."/>
            <person name="Mereny Z."/>
            <person name="Hegedus B."/>
            <person name="Baldrian P."/>
            <person name="Stursova M."/>
            <person name="Weitz H."/>
            <person name="Taylor A."/>
            <person name="Grigoriev I.V."/>
            <person name="Nagy L.G."/>
            <person name="Martin F."/>
            <person name="Kauserud H."/>
        </authorList>
    </citation>
    <scope>NUCLEOTIDE SEQUENCE</scope>
    <source>
        <strain evidence="5">CBHHK182m</strain>
    </source>
</reference>
<dbReference type="PANTHER" id="PTHR24198">
    <property type="entry name" value="ANKYRIN REPEAT AND PROTEIN KINASE DOMAIN-CONTAINING PROTEIN"/>
    <property type="match status" value="1"/>
</dbReference>
<evidence type="ECO:0000256" key="2">
    <source>
        <dbReference type="ARBA" id="ARBA00023043"/>
    </source>
</evidence>
<feature type="compositionally biased region" description="Low complexity" evidence="4">
    <location>
        <begin position="78"/>
        <end position="87"/>
    </location>
</feature>
<feature type="non-terminal residue" evidence="5">
    <location>
        <position position="1"/>
    </location>
</feature>
<name>A0AAD7JS24_9AGAR</name>
<evidence type="ECO:0000256" key="3">
    <source>
        <dbReference type="PROSITE-ProRule" id="PRU00023"/>
    </source>
</evidence>
<evidence type="ECO:0000256" key="4">
    <source>
        <dbReference type="SAM" id="MobiDB-lite"/>
    </source>
</evidence>
<dbReference type="InterPro" id="IPR036770">
    <property type="entry name" value="Ankyrin_rpt-contain_sf"/>
</dbReference>
<protein>
    <recommendedName>
        <fullName evidence="7">Ankyrin</fullName>
    </recommendedName>
</protein>
<keyword evidence="6" id="KW-1185">Reference proteome</keyword>
<proteinExistence type="predicted"/>
<feature type="region of interest" description="Disordered" evidence="4">
    <location>
        <begin position="1"/>
        <end position="33"/>
    </location>
</feature>
<keyword evidence="2 3" id="KW-0040">ANK repeat</keyword>
<evidence type="ECO:0008006" key="7">
    <source>
        <dbReference type="Google" id="ProtNLM"/>
    </source>
</evidence>
<dbReference type="SMART" id="SM00248">
    <property type="entry name" value="ANK"/>
    <property type="match status" value="2"/>
</dbReference>
<dbReference type="InterPro" id="IPR002110">
    <property type="entry name" value="Ankyrin_rpt"/>
</dbReference>
<evidence type="ECO:0000313" key="6">
    <source>
        <dbReference type="Proteomes" id="UP001215598"/>
    </source>
</evidence>